<name>A0A127PH50_9BURK</name>
<dbReference type="PATRIC" id="fig|158899.10.peg.4484"/>
<reference evidence="1 2" key="1">
    <citation type="submission" date="2015-11" db="EMBL/GenBank/DDBJ databases">
        <title>Exploring the genomic traits of fungus-feeding bacterial genus Collimonas.</title>
        <authorList>
            <person name="Song C."/>
            <person name="Schmidt R."/>
            <person name="de Jager V."/>
            <person name="Krzyzanowska D."/>
            <person name="Jongedijk E."/>
            <person name="Cankar K."/>
            <person name="Beekwilder J."/>
            <person name="van Veen A."/>
            <person name="de Boer W."/>
            <person name="van Veen J.A."/>
            <person name="Garbeva P."/>
        </authorList>
    </citation>
    <scope>NUCLEOTIDE SEQUENCE [LARGE SCALE GENOMIC DNA]</scope>
    <source>
        <strain evidence="1 2">Ter6</strain>
    </source>
</reference>
<proteinExistence type="predicted"/>
<sequence>MMHSFVFVMTFSSKNDLFSWLNKRATLAVRELAYEQVLYQQY</sequence>
<dbReference type="Proteomes" id="UP000072421">
    <property type="component" value="Chromosome"/>
</dbReference>
<dbReference type="AlphaFoldDB" id="A0A127PH50"/>
<evidence type="ECO:0000313" key="2">
    <source>
        <dbReference type="Proteomes" id="UP000072421"/>
    </source>
</evidence>
<dbReference type="EMBL" id="CP013232">
    <property type="protein sequence ID" value="AMO97118.1"/>
    <property type="molecule type" value="Genomic_DNA"/>
</dbReference>
<evidence type="ECO:0000313" key="1">
    <source>
        <dbReference type="EMBL" id="AMO97118.1"/>
    </source>
</evidence>
<gene>
    <name evidence="1" type="ORF">CFter6_4528</name>
</gene>
<protein>
    <submittedName>
        <fullName evidence="1">Uncharacterized protein</fullName>
    </submittedName>
</protein>
<organism evidence="1">
    <name type="scientific">Collimonas fungivorans</name>
    <dbReference type="NCBI Taxonomy" id="158899"/>
    <lineage>
        <taxon>Bacteria</taxon>
        <taxon>Pseudomonadati</taxon>
        <taxon>Pseudomonadota</taxon>
        <taxon>Betaproteobacteria</taxon>
        <taxon>Burkholderiales</taxon>
        <taxon>Oxalobacteraceae</taxon>
        <taxon>Collimonas</taxon>
    </lineage>
</organism>
<accession>A0A127PH50</accession>